<dbReference type="EMBL" id="BAABKG010000001">
    <property type="protein sequence ID" value="GAA5144037.1"/>
    <property type="molecule type" value="Genomic_DNA"/>
</dbReference>
<name>A0ABP9PBM0_9ACTN</name>
<feature type="chain" id="PRO_5047438678" evidence="1">
    <location>
        <begin position="29"/>
        <end position="171"/>
    </location>
</feature>
<dbReference type="Proteomes" id="UP001500221">
    <property type="component" value="Unassembled WGS sequence"/>
</dbReference>
<organism evidence="2 3">
    <name type="scientific">Nocardioides marinquilinus</name>
    <dbReference type="NCBI Taxonomy" id="1210400"/>
    <lineage>
        <taxon>Bacteria</taxon>
        <taxon>Bacillati</taxon>
        <taxon>Actinomycetota</taxon>
        <taxon>Actinomycetes</taxon>
        <taxon>Propionibacteriales</taxon>
        <taxon>Nocardioidaceae</taxon>
        <taxon>Nocardioides</taxon>
    </lineage>
</organism>
<dbReference type="RefSeq" id="WP_345455309.1">
    <property type="nucleotide sequence ID" value="NZ_BAABKG010000001.1"/>
</dbReference>
<comment type="caution">
    <text evidence="2">The sequence shown here is derived from an EMBL/GenBank/DDBJ whole genome shotgun (WGS) entry which is preliminary data.</text>
</comment>
<gene>
    <name evidence="2" type="ORF">GCM10023340_10880</name>
</gene>
<sequence length="171" mass="17163">MSTLRTRPHRAALAATAAALLLALTACGGDDGGADGTDGGSGDAAADAAADLDDVRSGDVPEECVEAFPLAIEPADLADVSLRPSDFPEPPVDATLCSTSSTLDDSIMTADYVTGAGEAEVLDGYEAALADYEVLRDDSSGIDTVTADLGEGVFVQVTPGDGTFSVAFGTE</sequence>
<feature type="signal peptide" evidence="1">
    <location>
        <begin position="1"/>
        <end position="28"/>
    </location>
</feature>
<evidence type="ECO:0000256" key="1">
    <source>
        <dbReference type="SAM" id="SignalP"/>
    </source>
</evidence>
<proteinExistence type="predicted"/>
<protein>
    <submittedName>
        <fullName evidence="2">Uncharacterized protein</fullName>
    </submittedName>
</protein>
<accession>A0ABP9PBM0</accession>
<evidence type="ECO:0000313" key="3">
    <source>
        <dbReference type="Proteomes" id="UP001500221"/>
    </source>
</evidence>
<keyword evidence="3" id="KW-1185">Reference proteome</keyword>
<evidence type="ECO:0000313" key="2">
    <source>
        <dbReference type="EMBL" id="GAA5144037.1"/>
    </source>
</evidence>
<reference evidence="3" key="1">
    <citation type="journal article" date="2019" name="Int. J. Syst. Evol. Microbiol.">
        <title>The Global Catalogue of Microorganisms (GCM) 10K type strain sequencing project: providing services to taxonomists for standard genome sequencing and annotation.</title>
        <authorList>
            <consortium name="The Broad Institute Genomics Platform"/>
            <consortium name="The Broad Institute Genome Sequencing Center for Infectious Disease"/>
            <person name="Wu L."/>
            <person name="Ma J."/>
        </authorList>
    </citation>
    <scope>NUCLEOTIDE SEQUENCE [LARGE SCALE GENOMIC DNA]</scope>
    <source>
        <strain evidence="3">JCM 18459</strain>
    </source>
</reference>
<keyword evidence="1" id="KW-0732">Signal</keyword>
<dbReference type="PROSITE" id="PS51257">
    <property type="entry name" value="PROKAR_LIPOPROTEIN"/>
    <property type="match status" value="1"/>
</dbReference>